<reference evidence="2 3" key="1">
    <citation type="journal article" date="2018" name="Nat. Ecol. Evol.">
        <title>Pezizomycetes genomes reveal the molecular basis of ectomycorrhizal truffle lifestyle.</title>
        <authorList>
            <person name="Murat C."/>
            <person name="Payen T."/>
            <person name="Noel B."/>
            <person name="Kuo A."/>
            <person name="Morin E."/>
            <person name="Chen J."/>
            <person name="Kohler A."/>
            <person name="Krizsan K."/>
            <person name="Balestrini R."/>
            <person name="Da Silva C."/>
            <person name="Montanini B."/>
            <person name="Hainaut M."/>
            <person name="Levati E."/>
            <person name="Barry K.W."/>
            <person name="Belfiori B."/>
            <person name="Cichocki N."/>
            <person name="Clum A."/>
            <person name="Dockter R.B."/>
            <person name="Fauchery L."/>
            <person name="Guy J."/>
            <person name="Iotti M."/>
            <person name="Le Tacon F."/>
            <person name="Lindquist E.A."/>
            <person name="Lipzen A."/>
            <person name="Malagnac F."/>
            <person name="Mello A."/>
            <person name="Molinier V."/>
            <person name="Miyauchi S."/>
            <person name="Poulain J."/>
            <person name="Riccioni C."/>
            <person name="Rubini A."/>
            <person name="Sitrit Y."/>
            <person name="Splivallo R."/>
            <person name="Traeger S."/>
            <person name="Wang M."/>
            <person name="Zifcakova L."/>
            <person name="Wipf D."/>
            <person name="Zambonelli A."/>
            <person name="Paolocci F."/>
            <person name="Nowrousian M."/>
            <person name="Ottonello S."/>
            <person name="Baldrian P."/>
            <person name="Spatafora J.W."/>
            <person name="Henrissat B."/>
            <person name="Nagy L.G."/>
            <person name="Aury J.M."/>
            <person name="Wincker P."/>
            <person name="Grigoriev I.V."/>
            <person name="Bonfante P."/>
            <person name="Martin F.M."/>
        </authorList>
    </citation>
    <scope>NUCLEOTIDE SEQUENCE [LARGE SCALE GENOMIC DNA]</scope>
    <source>
        <strain evidence="2 3">RN42</strain>
    </source>
</reference>
<gene>
    <name evidence="2" type="ORF">BJ508DRAFT_415343</name>
</gene>
<evidence type="ECO:0000313" key="3">
    <source>
        <dbReference type="Proteomes" id="UP000275078"/>
    </source>
</evidence>
<feature type="region of interest" description="Disordered" evidence="1">
    <location>
        <begin position="312"/>
        <end position="331"/>
    </location>
</feature>
<protein>
    <recommendedName>
        <fullName evidence="4">VWFA domain-containing protein</fullName>
    </recommendedName>
</protein>
<feature type="region of interest" description="Disordered" evidence="1">
    <location>
        <begin position="1"/>
        <end position="40"/>
    </location>
</feature>
<dbReference type="AlphaFoldDB" id="A0A3N4I347"/>
<evidence type="ECO:0000256" key="1">
    <source>
        <dbReference type="SAM" id="MobiDB-lite"/>
    </source>
</evidence>
<keyword evidence="3" id="KW-1185">Reference proteome</keyword>
<name>A0A3N4I347_ASCIM</name>
<dbReference type="Proteomes" id="UP000275078">
    <property type="component" value="Unassembled WGS sequence"/>
</dbReference>
<accession>A0A3N4I347</accession>
<dbReference type="STRING" id="1160509.A0A3N4I347"/>
<dbReference type="EMBL" id="ML119687">
    <property type="protein sequence ID" value="RPA80532.1"/>
    <property type="molecule type" value="Genomic_DNA"/>
</dbReference>
<feature type="compositionally biased region" description="Basic and acidic residues" evidence="1">
    <location>
        <begin position="322"/>
        <end position="331"/>
    </location>
</feature>
<dbReference type="PANTHER" id="PTHR34706:SF3">
    <property type="entry name" value="ANKYRIN REPEAT PROTEIN (AFU_ORTHOLOGUE AFUA_7G06200)"/>
    <property type="match status" value="1"/>
</dbReference>
<sequence>MTRPIRAMTKSTRHAQRPNRQSQQPEPQKSQCRSVSPSCKPVTEKKMKELLLSYIESDKPQLSQFYTAADVPAGKLDRLAKEAVRMTEQLQLDGCPYELSFQFTRLVLFDLVVLLDDSITIDNPEEGRKTTLQEVLNQIATVYTYAREDGISMVRFFNNSDFAEDVTPDMIGELFDWLKFVGCQTRIGSELKKKVLDPFIYDKTGAIDMEKPVLVVVLTDGGIEGEVPELLRQEIGNVVNHITKNKEFGEDAIAFQFARVGKDEEAAELITSLDHDPDYGKWVDCFPGTSYILYSHCIWKLSNIGHASCQPGTNPNIKSHGQSRETRPSEW</sequence>
<dbReference type="PANTHER" id="PTHR34706">
    <property type="entry name" value="SLR1338 PROTEIN"/>
    <property type="match status" value="1"/>
</dbReference>
<dbReference type="OrthoDB" id="2142040at2759"/>
<feature type="compositionally biased region" description="Polar residues" evidence="1">
    <location>
        <begin position="18"/>
        <end position="37"/>
    </location>
</feature>
<evidence type="ECO:0000313" key="2">
    <source>
        <dbReference type="EMBL" id="RPA80532.1"/>
    </source>
</evidence>
<proteinExistence type="predicted"/>
<organism evidence="2 3">
    <name type="scientific">Ascobolus immersus RN42</name>
    <dbReference type="NCBI Taxonomy" id="1160509"/>
    <lineage>
        <taxon>Eukaryota</taxon>
        <taxon>Fungi</taxon>
        <taxon>Dikarya</taxon>
        <taxon>Ascomycota</taxon>
        <taxon>Pezizomycotina</taxon>
        <taxon>Pezizomycetes</taxon>
        <taxon>Pezizales</taxon>
        <taxon>Ascobolaceae</taxon>
        <taxon>Ascobolus</taxon>
    </lineage>
</organism>
<evidence type="ECO:0008006" key="4">
    <source>
        <dbReference type="Google" id="ProtNLM"/>
    </source>
</evidence>